<dbReference type="Proteomes" id="UP000887458">
    <property type="component" value="Unassembled WGS sequence"/>
</dbReference>
<evidence type="ECO:0000313" key="2">
    <source>
        <dbReference type="EMBL" id="KAH9417514.1"/>
    </source>
</evidence>
<evidence type="ECO:0000313" key="3">
    <source>
        <dbReference type="Proteomes" id="UP000887458"/>
    </source>
</evidence>
<reference evidence="2 3" key="2">
    <citation type="journal article" date="2022" name="Mol. Biol. Evol.">
        <title>Comparative Genomics Reveals Insights into the Divergent Evolution of Astigmatic Mites and Household Pest Adaptations.</title>
        <authorList>
            <person name="Xiong Q."/>
            <person name="Wan A.T."/>
            <person name="Liu X."/>
            <person name="Fung C.S."/>
            <person name="Xiao X."/>
            <person name="Malainual N."/>
            <person name="Hou J."/>
            <person name="Wang L."/>
            <person name="Wang M."/>
            <person name="Yang K.Y."/>
            <person name="Cui Y."/>
            <person name="Leung E.L."/>
            <person name="Nong W."/>
            <person name="Shin S.K."/>
            <person name="Au S.W."/>
            <person name="Jeong K.Y."/>
            <person name="Chew F.T."/>
            <person name="Hui J.H."/>
            <person name="Leung T.F."/>
            <person name="Tungtrongchitr A."/>
            <person name="Zhong N."/>
            <person name="Liu Z."/>
            <person name="Tsui S.K."/>
        </authorList>
    </citation>
    <scope>NUCLEOTIDE SEQUENCE [LARGE SCALE GENOMIC DNA]</scope>
    <source>
        <strain evidence="2">Derp</strain>
    </source>
</reference>
<reference evidence="2 3" key="1">
    <citation type="journal article" date="2018" name="J. Allergy Clin. Immunol.">
        <title>High-quality assembly of Dermatophagoides pteronyssinus genome and transcriptome reveals a wide range of novel allergens.</title>
        <authorList>
            <person name="Liu X.Y."/>
            <person name="Yang K.Y."/>
            <person name="Wang M.Q."/>
            <person name="Kwok J.S."/>
            <person name="Zeng X."/>
            <person name="Yang Z."/>
            <person name="Xiao X.J."/>
            <person name="Lau C.P."/>
            <person name="Li Y."/>
            <person name="Huang Z.M."/>
            <person name="Ba J.G."/>
            <person name="Yim A.K."/>
            <person name="Ouyang C.Y."/>
            <person name="Ngai S.M."/>
            <person name="Chan T.F."/>
            <person name="Leung E.L."/>
            <person name="Liu L."/>
            <person name="Liu Z.G."/>
            <person name="Tsui S.K."/>
        </authorList>
    </citation>
    <scope>NUCLEOTIDE SEQUENCE [LARGE SCALE GENOMIC DNA]</scope>
    <source>
        <strain evidence="2">Derp</strain>
    </source>
</reference>
<feature type="region of interest" description="Disordered" evidence="1">
    <location>
        <begin position="484"/>
        <end position="524"/>
    </location>
</feature>
<feature type="compositionally biased region" description="Low complexity" evidence="1">
    <location>
        <begin position="500"/>
        <end position="521"/>
    </location>
</feature>
<name>A0ABQ8J4L4_DERPT</name>
<evidence type="ECO:0008006" key="4">
    <source>
        <dbReference type="Google" id="ProtNLM"/>
    </source>
</evidence>
<comment type="caution">
    <text evidence="2">The sequence shown here is derived from an EMBL/GenBank/DDBJ whole genome shotgun (WGS) entry which is preliminary data.</text>
</comment>
<evidence type="ECO:0000256" key="1">
    <source>
        <dbReference type="SAM" id="MobiDB-lite"/>
    </source>
</evidence>
<accession>A0ABQ8J4L4</accession>
<sequence>MSNQCFMPSDIARLTYGYLLETNCQRTAQCFLDESPYLQEFAQGIKNGFRYSTKPYNMSLTETLNGKFSQNINQMQSTVSATTTTFPNNFPSLHYQTTNVKNTNLPLESHNNNNINREHLSTPKHKILQSRNLNAYSPRRKNATPKRLSLMTNPHQQQQQLYQSDSSSTMNCLTSDSNVQQMLSLANTNSSPISSLACESSEIDIEVQPRIIFDELLKYRPLHDKVANTIQKIIDVKDQPMLDDNITNIINQQQQQEQQNIKNSQHCLTTDHAIDSNKIGDIEKDLLPPDTMDELLSSLAEEPEFQNFVHIVVEKEIANTPFKCQSSTFNTPSNTSNSSSLNTPNVFMTPINTNHNNQQSNVDKIHQKNSSMVPVKNLINELKTPERLSLTNNRLNVTNNNKSNLITTTTTSSNNLVATGSICSSSSSTKIKPILQNHKFSRVNNKQREVQESIKNTTLNNNKIATATTNKPTALTTTIELVSDDHGGNHDAPVKSSFINNNDNGNGPNEQKSTTTTTSTSNSQMVCPQINNNNVEIVSIQNWSSTPTPTTNVLTRPVLLQDNNNQTITAWSDQQGLVYLTYPTTTIAAAATTATQETIYYLDSSNLQLSSTSTTINDSSLNATKITTAANDSIITDNDKSSVQEINSVSQQSNRSTVGSPRTVPSILSRGKRQPKIAIQDSKINQDCSNQPSAISSDYHHQSPSINRRKSDIKNSSGHHNSTQHNNQQQKKRKISGHFNGDSSNHHHHQTTINKRSPVMDTKVEKILGSNIEEFLVNYHGK</sequence>
<feature type="compositionally biased region" description="Basic and acidic residues" evidence="1">
    <location>
        <begin position="484"/>
        <end position="493"/>
    </location>
</feature>
<protein>
    <recommendedName>
        <fullName evidence="4">LisH domain-containing protein</fullName>
    </recommendedName>
</protein>
<organism evidence="2 3">
    <name type="scientific">Dermatophagoides pteronyssinus</name>
    <name type="common">European house dust mite</name>
    <dbReference type="NCBI Taxonomy" id="6956"/>
    <lineage>
        <taxon>Eukaryota</taxon>
        <taxon>Metazoa</taxon>
        <taxon>Ecdysozoa</taxon>
        <taxon>Arthropoda</taxon>
        <taxon>Chelicerata</taxon>
        <taxon>Arachnida</taxon>
        <taxon>Acari</taxon>
        <taxon>Acariformes</taxon>
        <taxon>Sarcoptiformes</taxon>
        <taxon>Astigmata</taxon>
        <taxon>Psoroptidia</taxon>
        <taxon>Analgoidea</taxon>
        <taxon>Pyroglyphidae</taxon>
        <taxon>Dermatophagoidinae</taxon>
        <taxon>Dermatophagoides</taxon>
    </lineage>
</organism>
<gene>
    <name evidence="2" type="ORF">DERP_007512</name>
</gene>
<feature type="compositionally biased region" description="Low complexity" evidence="1">
    <location>
        <begin position="715"/>
        <end position="729"/>
    </location>
</feature>
<feature type="compositionally biased region" description="Polar residues" evidence="1">
    <location>
        <begin position="682"/>
        <end position="706"/>
    </location>
</feature>
<dbReference type="EMBL" id="NJHN03000077">
    <property type="protein sequence ID" value="KAH9417514.1"/>
    <property type="molecule type" value="Genomic_DNA"/>
</dbReference>
<proteinExistence type="predicted"/>
<feature type="compositionally biased region" description="Polar residues" evidence="1">
    <location>
        <begin position="643"/>
        <end position="660"/>
    </location>
</feature>
<feature type="region of interest" description="Disordered" evidence="1">
    <location>
        <begin position="643"/>
        <end position="759"/>
    </location>
</feature>
<keyword evidence="3" id="KW-1185">Reference proteome</keyword>